<dbReference type="RefSeq" id="WP_021740756.1">
    <property type="nucleotide sequence ID" value="NZ_CABKSU010000121.1"/>
</dbReference>
<dbReference type="InterPro" id="IPR008978">
    <property type="entry name" value="HSP20-like_chaperone"/>
</dbReference>
<accession>A0A173RX80</accession>
<dbReference type="PROSITE" id="PS01031">
    <property type="entry name" value="SHSP"/>
    <property type="match status" value="1"/>
</dbReference>
<evidence type="ECO:0000313" key="4">
    <source>
        <dbReference type="EMBL" id="CUM82734.1"/>
    </source>
</evidence>
<dbReference type="Pfam" id="PF00011">
    <property type="entry name" value="HSP20"/>
    <property type="match status" value="1"/>
</dbReference>
<dbReference type="InterPro" id="IPR031107">
    <property type="entry name" value="Small_HSP"/>
</dbReference>
<gene>
    <name evidence="4" type="ORF">ERS852448_00668</name>
    <name evidence="5" type="ORF">GKE72_04595</name>
</gene>
<organism evidence="4 6">
    <name type="scientific">Eubacterium ramulus</name>
    <dbReference type="NCBI Taxonomy" id="39490"/>
    <lineage>
        <taxon>Bacteria</taxon>
        <taxon>Bacillati</taxon>
        <taxon>Bacillota</taxon>
        <taxon>Clostridia</taxon>
        <taxon>Eubacteriales</taxon>
        <taxon>Eubacteriaceae</taxon>
        <taxon>Eubacterium</taxon>
    </lineage>
</organism>
<dbReference type="AlphaFoldDB" id="A0A173RX80"/>
<evidence type="ECO:0000313" key="6">
    <source>
        <dbReference type="Proteomes" id="UP000095492"/>
    </source>
</evidence>
<evidence type="ECO:0000259" key="3">
    <source>
        <dbReference type="PROSITE" id="PS01031"/>
    </source>
</evidence>
<dbReference type="GeneID" id="42788032"/>
<evidence type="ECO:0000313" key="7">
    <source>
        <dbReference type="Proteomes" id="UP000431304"/>
    </source>
</evidence>
<proteinExistence type="inferred from homology"/>
<dbReference type="Proteomes" id="UP000095492">
    <property type="component" value="Unassembled WGS sequence"/>
</dbReference>
<reference evidence="4 6" key="1">
    <citation type="submission" date="2015-09" db="EMBL/GenBank/DDBJ databases">
        <authorList>
            <consortium name="Pathogen Informatics"/>
        </authorList>
    </citation>
    <scope>NUCLEOTIDE SEQUENCE [LARGE SCALE GENOMIC DNA]</scope>
    <source>
        <strain evidence="4 6">2789STDY5608891</strain>
    </source>
</reference>
<evidence type="ECO:0000256" key="1">
    <source>
        <dbReference type="PROSITE-ProRule" id="PRU00285"/>
    </source>
</evidence>
<dbReference type="InterPro" id="IPR002068">
    <property type="entry name" value="A-crystallin/Hsp20_dom"/>
</dbReference>
<evidence type="ECO:0000256" key="2">
    <source>
        <dbReference type="RuleBase" id="RU003616"/>
    </source>
</evidence>
<protein>
    <submittedName>
        <fullName evidence="5">Hsp20 family protein</fullName>
    </submittedName>
    <submittedName>
        <fullName evidence="4">Probable Hsp20 family chaperone</fullName>
    </submittedName>
</protein>
<dbReference type="Proteomes" id="UP000431304">
    <property type="component" value="Unassembled WGS sequence"/>
</dbReference>
<dbReference type="SUPFAM" id="SSF49764">
    <property type="entry name" value="HSP20-like chaperones"/>
    <property type="match status" value="1"/>
</dbReference>
<name>A0A173RX80_EUBRA</name>
<dbReference type="OrthoDB" id="9811615at2"/>
<dbReference type="EMBL" id="CYYA01000003">
    <property type="protein sequence ID" value="CUM82734.1"/>
    <property type="molecule type" value="Genomic_DNA"/>
</dbReference>
<sequence>MMMPRIFGENLFDDFMNDFAFPDFTDSANIEKALYGKHAKNIMKTDVKDTENGYEVDIDLPGFKKDEITMKLENGTLTVSAAKGLDKDEEQKDKKYVRRERYAGAMSRSFYVGEHVAVEDIHPKYENGILSFTVPKKEQKAVEEKNKFIAIEG</sequence>
<comment type="similarity">
    <text evidence="1 2">Belongs to the small heat shock protein (HSP20) family.</text>
</comment>
<reference evidence="5 7" key="2">
    <citation type="journal article" date="2019" name="Nat. Med.">
        <title>A library of human gut bacterial isolates paired with longitudinal multiomics data enables mechanistic microbiome research.</title>
        <authorList>
            <person name="Poyet M."/>
            <person name="Groussin M."/>
            <person name="Gibbons S.M."/>
            <person name="Avila-Pacheco J."/>
            <person name="Jiang X."/>
            <person name="Kearney S.M."/>
            <person name="Perrotta A.R."/>
            <person name="Berdy B."/>
            <person name="Zhao S."/>
            <person name="Lieberman T.D."/>
            <person name="Swanson P.K."/>
            <person name="Smith M."/>
            <person name="Roesemann S."/>
            <person name="Alexander J.E."/>
            <person name="Rich S.A."/>
            <person name="Livny J."/>
            <person name="Vlamakis H."/>
            <person name="Clish C."/>
            <person name="Bullock K."/>
            <person name="Deik A."/>
            <person name="Scott J."/>
            <person name="Pierce K.A."/>
            <person name="Xavier R.J."/>
            <person name="Alm E.J."/>
        </authorList>
    </citation>
    <scope>NUCLEOTIDE SEQUENCE [LARGE SCALE GENOMIC DNA]</scope>
    <source>
        <strain evidence="5 7">BIOML-A3</strain>
    </source>
</reference>
<dbReference type="Gene3D" id="2.60.40.790">
    <property type="match status" value="1"/>
</dbReference>
<dbReference type="EMBL" id="WKRA01000005">
    <property type="protein sequence ID" value="MSD15358.1"/>
    <property type="molecule type" value="Genomic_DNA"/>
</dbReference>
<feature type="domain" description="SHSP" evidence="3">
    <location>
        <begin position="36"/>
        <end position="152"/>
    </location>
</feature>
<dbReference type="PANTHER" id="PTHR11527">
    <property type="entry name" value="HEAT-SHOCK PROTEIN 20 FAMILY MEMBER"/>
    <property type="match status" value="1"/>
</dbReference>
<evidence type="ECO:0000313" key="5">
    <source>
        <dbReference type="EMBL" id="MSD15358.1"/>
    </source>
</evidence>
<dbReference type="STRING" id="39490.ERS852448_00668"/>
<dbReference type="CDD" id="cd06471">
    <property type="entry name" value="ACD_LpsHSP_like"/>
    <property type="match status" value="1"/>
</dbReference>